<name>A0A6T9JFG8_9EUKA</name>
<proteinExistence type="predicted"/>
<evidence type="ECO:0000313" key="2">
    <source>
        <dbReference type="EMBL" id="CAE0124929.1"/>
    </source>
</evidence>
<sequence length="208" mass="22753">MAVRHTMVDVSLYNGEEYRTALHRSVRDSLRALAQAGGGSLPLCVVSHGFGAILAIDVFSQLQQVELERQRQQDRAPFGTLLERGLTLAHISTIGCPLPLVLAAAGGACGARGRNLDVPAPQVLERWPHLRGGRSNFYHRDDPMSFPLQPNLPSVTEDVECHRRPAVGESMQTVYFHDVATCIGMITHSLSCVWQDTNRSTTAVAADR</sequence>
<evidence type="ECO:0000313" key="1">
    <source>
        <dbReference type="EMBL" id="CAE0124927.1"/>
    </source>
</evidence>
<gene>
    <name evidence="1" type="ORF">HERI1096_LOCUS25316</name>
    <name evidence="2" type="ORF">HERI1096_LOCUS25317</name>
    <name evidence="3" type="ORF">HERI1096_LOCUS25318</name>
</gene>
<evidence type="ECO:0000313" key="3">
    <source>
        <dbReference type="EMBL" id="CAE0124931.1"/>
    </source>
</evidence>
<accession>A0A6T9JFG8</accession>
<reference evidence="2" key="1">
    <citation type="submission" date="2021-01" db="EMBL/GenBank/DDBJ databases">
        <authorList>
            <person name="Corre E."/>
            <person name="Pelletier E."/>
            <person name="Niang G."/>
            <person name="Scheremetjew M."/>
            <person name="Finn R."/>
            <person name="Kale V."/>
            <person name="Holt S."/>
            <person name="Cochrane G."/>
            <person name="Meng A."/>
            <person name="Brown T."/>
            <person name="Cohen L."/>
        </authorList>
    </citation>
    <scope>NUCLEOTIDE SEQUENCE</scope>
    <source>
        <strain evidence="2">CCMP281</strain>
    </source>
</reference>
<protein>
    <recommendedName>
        <fullName evidence="4">GPI inositol-deacylase</fullName>
    </recommendedName>
</protein>
<dbReference type="EMBL" id="HBHX01045720">
    <property type="protein sequence ID" value="CAE0124927.1"/>
    <property type="molecule type" value="Transcribed_RNA"/>
</dbReference>
<organism evidence="2">
    <name type="scientific">Haptolina ericina</name>
    <dbReference type="NCBI Taxonomy" id="156174"/>
    <lineage>
        <taxon>Eukaryota</taxon>
        <taxon>Haptista</taxon>
        <taxon>Haptophyta</taxon>
        <taxon>Prymnesiophyceae</taxon>
        <taxon>Prymnesiales</taxon>
        <taxon>Prymnesiaceae</taxon>
        <taxon>Haptolina</taxon>
    </lineage>
</organism>
<dbReference type="EMBL" id="HBHX01045722">
    <property type="protein sequence ID" value="CAE0124931.1"/>
    <property type="molecule type" value="Transcribed_RNA"/>
</dbReference>
<dbReference type="AlphaFoldDB" id="A0A6T9JFG8"/>
<dbReference type="EMBL" id="HBHX01045721">
    <property type="protein sequence ID" value="CAE0124929.1"/>
    <property type="molecule type" value="Transcribed_RNA"/>
</dbReference>
<evidence type="ECO:0008006" key="4">
    <source>
        <dbReference type="Google" id="ProtNLM"/>
    </source>
</evidence>